<evidence type="ECO:0000259" key="4">
    <source>
        <dbReference type="SMART" id="SM00504"/>
    </source>
</evidence>
<dbReference type="Pfam" id="PF04564">
    <property type="entry name" value="U-box"/>
    <property type="match status" value="1"/>
</dbReference>
<keyword evidence="6" id="KW-1185">Reference proteome</keyword>
<dbReference type="SUPFAM" id="SSF57850">
    <property type="entry name" value="RING/U-box"/>
    <property type="match status" value="1"/>
</dbReference>
<dbReference type="InterPro" id="IPR016024">
    <property type="entry name" value="ARM-type_fold"/>
</dbReference>
<name>A0A2P6TJJ7_CHLSO</name>
<feature type="domain" description="U-box" evidence="4">
    <location>
        <begin position="273"/>
        <end position="332"/>
    </location>
</feature>
<proteinExistence type="predicted"/>
<sequence length="340" mass="35589">MQSAAGLLASTVEALVEQLRSADAGSALGAVYGLQQLLMECGDAAVVGRASAVLAFTALAPAAVPALLRAFRRVRRSYALAEAAGDLLCDLALLPPLQPLLVEHDAIEAAVQLLQRGQLVVQAAGLLANLTEQSAEQQRAAVARGGVAALTHCLQPFRGLLDSSSRQEAARALVSLMQCPEGRLAARQADAFTALEALLEQRSIVDIEDPVLPQLLTALVALNDWRTLCSVSLQVSLGRLAASRNLGLRQQAAALIIWIMQTSSNPLGLACMLMRDPVVAADGSTYERAAIAAWIARQQAAGQAPCSPTTGLPLSHLVLNENRLARSMIAGLQAAGLPHS</sequence>
<dbReference type="AlphaFoldDB" id="A0A2P6TJJ7"/>
<dbReference type="SUPFAM" id="SSF48371">
    <property type="entry name" value="ARM repeat"/>
    <property type="match status" value="1"/>
</dbReference>
<dbReference type="EC" id="2.3.2.27" evidence="2"/>
<dbReference type="InterPro" id="IPR011989">
    <property type="entry name" value="ARM-like"/>
</dbReference>
<dbReference type="PANTHER" id="PTHR46573:SF1">
    <property type="entry name" value="WD REPEAT, SAM AND U-BOX DOMAIN-CONTAINING PROTEIN 1"/>
    <property type="match status" value="1"/>
</dbReference>
<dbReference type="PROSITE" id="PS50176">
    <property type="entry name" value="ARM_REPEAT"/>
    <property type="match status" value="1"/>
</dbReference>
<evidence type="ECO:0000313" key="6">
    <source>
        <dbReference type="Proteomes" id="UP000239899"/>
    </source>
</evidence>
<dbReference type="UniPathway" id="UPA00143"/>
<organism evidence="5 6">
    <name type="scientific">Chlorella sorokiniana</name>
    <name type="common">Freshwater green alga</name>
    <dbReference type="NCBI Taxonomy" id="3076"/>
    <lineage>
        <taxon>Eukaryota</taxon>
        <taxon>Viridiplantae</taxon>
        <taxon>Chlorophyta</taxon>
        <taxon>core chlorophytes</taxon>
        <taxon>Trebouxiophyceae</taxon>
        <taxon>Chlorellales</taxon>
        <taxon>Chlorellaceae</taxon>
        <taxon>Chlorella clade</taxon>
        <taxon>Chlorella</taxon>
    </lineage>
</organism>
<evidence type="ECO:0000256" key="2">
    <source>
        <dbReference type="ARBA" id="ARBA00012483"/>
    </source>
</evidence>
<dbReference type="OrthoDB" id="885946at2759"/>
<dbReference type="InterPro" id="IPR003613">
    <property type="entry name" value="Ubox_domain"/>
</dbReference>
<dbReference type="Gene3D" id="3.30.40.10">
    <property type="entry name" value="Zinc/RING finger domain, C3HC4 (zinc finger)"/>
    <property type="match status" value="1"/>
</dbReference>
<dbReference type="Gene3D" id="1.25.10.10">
    <property type="entry name" value="Leucine-rich Repeat Variant"/>
    <property type="match status" value="1"/>
</dbReference>
<evidence type="ECO:0000256" key="3">
    <source>
        <dbReference type="PROSITE-ProRule" id="PRU00259"/>
    </source>
</evidence>
<dbReference type="GO" id="GO:0016567">
    <property type="term" value="P:protein ubiquitination"/>
    <property type="evidence" value="ECO:0007669"/>
    <property type="project" value="UniProtKB-UniPathway"/>
</dbReference>
<evidence type="ECO:0000313" key="5">
    <source>
        <dbReference type="EMBL" id="PRW44256.1"/>
    </source>
</evidence>
<dbReference type="PANTHER" id="PTHR46573">
    <property type="entry name" value="WD REPEAT, SAM AND U-BOX DOMAIN-CONTAINING PROTEIN 1"/>
    <property type="match status" value="1"/>
</dbReference>
<dbReference type="InterPro" id="IPR052085">
    <property type="entry name" value="WD-SAM-U-box"/>
</dbReference>
<protein>
    <recommendedName>
        <fullName evidence="2">RING-type E3 ubiquitin transferase</fullName>
        <ecNumber evidence="2">2.3.2.27</ecNumber>
    </recommendedName>
</protein>
<dbReference type="Proteomes" id="UP000239899">
    <property type="component" value="Unassembled WGS sequence"/>
</dbReference>
<comment type="catalytic activity">
    <reaction evidence="1">
        <text>S-ubiquitinyl-[E2 ubiquitin-conjugating enzyme]-L-cysteine + [acceptor protein]-L-lysine = [E2 ubiquitin-conjugating enzyme]-L-cysteine + N(6)-ubiquitinyl-[acceptor protein]-L-lysine.</text>
        <dbReference type="EC" id="2.3.2.27"/>
    </reaction>
</comment>
<feature type="repeat" description="ARM" evidence="3">
    <location>
        <begin position="105"/>
        <end position="145"/>
    </location>
</feature>
<evidence type="ECO:0000256" key="1">
    <source>
        <dbReference type="ARBA" id="ARBA00000900"/>
    </source>
</evidence>
<comment type="caution">
    <text evidence="5">The sequence shown here is derived from an EMBL/GenBank/DDBJ whole genome shotgun (WGS) entry which is preliminary data.</text>
</comment>
<gene>
    <name evidence="5" type="ORF">C2E21_6545</name>
</gene>
<reference evidence="5 6" key="1">
    <citation type="journal article" date="2018" name="Plant J.">
        <title>Genome sequences of Chlorella sorokiniana UTEX 1602 and Micractinium conductrix SAG 241.80: implications to maltose excretion by a green alga.</title>
        <authorList>
            <person name="Arriola M.B."/>
            <person name="Velmurugan N."/>
            <person name="Zhang Y."/>
            <person name="Plunkett M.H."/>
            <person name="Hondzo H."/>
            <person name="Barney B.M."/>
        </authorList>
    </citation>
    <scope>NUCLEOTIDE SEQUENCE [LARGE SCALE GENOMIC DNA]</scope>
    <source>
        <strain evidence="6">UTEX 1602</strain>
    </source>
</reference>
<dbReference type="InterPro" id="IPR000225">
    <property type="entry name" value="Armadillo"/>
</dbReference>
<dbReference type="EMBL" id="LHPG02000013">
    <property type="protein sequence ID" value="PRW44256.1"/>
    <property type="molecule type" value="Genomic_DNA"/>
</dbReference>
<dbReference type="InterPro" id="IPR013083">
    <property type="entry name" value="Znf_RING/FYVE/PHD"/>
</dbReference>
<dbReference type="SMART" id="SM00504">
    <property type="entry name" value="Ubox"/>
    <property type="match status" value="1"/>
</dbReference>
<accession>A0A2P6TJJ7</accession>
<dbReference type="GO" id="GO:0061630">
    <property type="term" value="F:ubiquitin protein ligase activity"/>
    <property type="evidence" value="ECO:0007669"/>
    <property type="project" value="UniProtKB-EC"/>
</dbReference>